<dbReference type="Proteomes" id="UP000478052">
    <property type="component" value="Unassembled WGS sequence"/>
</dbReference>
<feature type="transmembrane region" description="Helical" evidence="12">
    <location>
        <begin position="631"/>
        <end position="651"/>
    </location>
</feature>
<feature type="transmembrane region" description="Helical" evidence="12">
    <location>
        <begin position="813"/>
        <end position="833"/>
    </location>
</feature>
<feature type="transmembrane region" description="Helical" evidence="12">
    <location>
        <begin position="427"/>
        <end position="451"/>
    </location>
</feature>
<feature type="transmembrane region" description="Helical" evidence="12">
    <location>
        <begin position="574"/>
        <end position="595"/>
    </location>
</feature>
<evidence type="ECO:0000256" key="5">
    <source>
        <dbReference type="ARBA" id="ARBA00022502"/>
    </source>
</evidence>
<dbReference type="InterPro" id="IPR037671">
    <property type="entry name" value="PIGN_N"/>
</dbReference>
<keyword evidence="6 12" id="KW-0808">Transferase</keyword>
<name>A0A6G0YRH6_APHCR</name>
<feature type="transmembrane region" description="Helical" evidence="12">
    <location>
        <begin position="7"/>
        <end position="26"/>
    </location>
</feature>
<dbReference type="InterPro" id="IPR017850">
    <property type="entry name" value="Alkaline_phosphatase_core_sf"/>
</dbReference>
<evidence type="ECO:0000313" key="15">
    <source>
        <dbReference type="Proteomes" id="UP000478052"/>
    </source>
</evidence>
<feature type="transmembrane region" description="Helical" evidence="12">
    <location>
        <begin position="550"/>
        <end position="567"/>
    </location>
</feature>
<evidence type="ECO:0000256" key="1">
    <source>
        <dbReference type="ARBA" id="ARBA00004477"/>
    </source>
</evidence>
<feature type="transmembrane region" description="Helical" evidence="12">
    <location>
        <begin position="528"/>
        <end position="544"/>
    </location>
</feature>
<evidence type="ECO:0000256" key="11">
    <source>
        <dbReference type="ARBA" id="ARBA00023180"/>
    </source>
</evidence>
<dbReference type="CDD" id="cd16020">
    <property type="entry name" value="GPI_EPT_1"/>
    <property type="match status" value="1"/>
</dbReference>
<evidence type="ECO:0000313" key="14">
    <source>
        <dbReference type="EMBL" id="KAF0760148.1"/>
    </source>
</evidence>
<dbReference type="EC" id="2.-.-.-" evidence="12"/>
<comment type="caution">
    <text evidence="14">The sequence shown here is derived from an EMBL/GenBank/DDBJ whole genome shotgun (WGS) entry which is preliminary data.</text>
</comment>
<evidence type="ECO:0000259" key="13">
    <source>
        <dbReference type="Pfam" id="PF04987"/>
    </source>
</evidence>
<evidence type="ECO:0000256" key="10">
    <source>
        <dbReference type="ARBA" id="ARBA00023136"/>
    </source>
</evidence>
<evidence type="ECO:0000256" key="12">
    <source>
        <dbReference type="RuleBase" id="RU367138"/>
    </source>
</evidence>
<dbReference type="SUPFAM" id="SSF53649">
    <property type="entry name" value="Alkaline phosphatase-like"/>
    <property type="match status" value="1"/>
</dbReference>
<dbReference type="EMBL" id="VUJU01002774">
    <property type="protein sequence ID" value="KAF0760148.1"/>
    <property type="molecule type" value="Genomic_DNA"/>
</dbReference>
<gene>
    <name evidence="14" type="ORF">FWK35_00015481</name>
</gene>
<feature type="transmembrane region" description="Helical" evidence="12">
    <location>
        <begin position="845"/>
        <end position="869"/>
    </location>
</feature>
<feature type="transmembrane region" description="Helical" evidence="12">
    <location>
        <begin position="463"/>
        <end position="483"/>
    </location>
</feature>
<comment type="function">
    <text evidence="12">Ethanolamine phosphate transferase involved in glycosylphosphatidylinositol-anchor biosynthesis. Transfers ethanolamine phosphate to the first alpha-1,4-linked mannose of the glycosylphosphatidylinositol precursor of GPI-anchor.</text>
</comment>
<comment type="pathway">
    <text evidence="2 12">Glycolipid biosynthesis; glycosylphosphatidylinositol-anchor biosynthesis.</text>
</comment>
<evidence type="ECO:0000256" key="9">
    <source>
        <dbReference type="ARBA" id="ARBA00022989"/>
    </source>
</evidence>
<sequence>MINLKISILGLFAQVILLLSIFDIYFKSPIISGIPDQNVDYNPPADRLVLFVGDGLRADTFFNYANGSSSLYFKHLLKTSATYGICHTRVPTESRPGHIALIAGFYEDPSAIFKGWKDNIVEFDSVFNKSDTTISWGSPDIVSMFKKGAIGGNVHTYTYDPELQDFSGKNGSSVILSEWVFNKVKLFFDESKSDEIIRRRLMKKKLVLFLHLLGTDVSGHIDKPNSKEYLDNLIYIEKGIKEIEQLLESYYNDNRTAYVFTSDHGMTNWGSHGDGSASETEVPIVTWGAGLSYAKKNSVSLPVNINQADVAPLMATLIGVPIPVHSVGILPLNLFNTDAEARAKYLLANALQMNAAFSTARIKIEQQLFKLFYSPYEPLSTSVQDRYLQDITTFFKLSRTDESIKLCYEWINLSLQGIHYYNTYYKLPLLLCVTFVSLGWITLLILETSSIKKCRKINRFHKLLINGICLTVAVCSSFLISAQSLPMQFYVYIFMPLILWCMCITRILQIFNLSQMTQKILQLKGSELFEILFYLIGIELLVWTFFERRILTLALAILCIWMTVCSIEKGFLPFQIAAIFCSSALFASFPAVNIIDGHTKINYVVLGGTILLLSGVTHYKNQNGVRKITTFAQVLLLGIAIVNVMFVSSSITNKQGLSSVNKVISWTSSILSMFLIRKTSCHLSNTTTVLLSIGIPYIQLSLNSEVFFVLVLVVTLAFWRKIVIKSTDSSKSLWIQWRHAFCFLLFSFGSFFGTGNIASINSFDPSIGRCFVSVFSPFIIMGLVLFKILAPILLTCCSFYLTSIKLKIPPINVFALMLAMSNMMGLHFLFLIKNTGSWLDIGMSISHYVIVQLLALFLSLMYGLAGLLIDGKKENSKHSKQLLPTTNENQHQE</sequence>
<evidence type="ECO:0000256" key="6">
    <source>
        <dbReference type="ARBA" id="ARBA00022679"/>
    </source>
</evidence>
<evidence type="ECO:0000256" key="8">
    <source>
        <dbReference type="ARBA" id="ARBA00022824"/>
    </source>
</evidence>
<evidence type="ECO:0000256" key="7">
    <source>
        <dbReference type="ARBA" id="ARBA00022692"/>
    </source>
</evidence>
<keyword evidence="15" id="KW-1185">Reference proteome</keyword>
<feature type="transmembrane region" description="Helical" evidence="12">
    <location>
        <begin position="489"/>
        <end position="508"/>
    </location>
</feature>
<dbReference type="GO" id="GO:0006506">
    <property type="term" value="P:GPI anchor biosynthetic process"/>
    <property type="evidence" value="ECO:0007669"/>
    <property type="project" value="UniProtKB-UniPathway"/>
</dbReference>
<dbReference type="PANTHER" id="PTHR12250">
    <property type="entry name" value="PHOSPHATIDYLINOSITOL GLYCAN, CLASS N"/>
    <property type="match status" value="1"/>
</dbReference>
<keyword evidence="11" id="KW-0325">Glycoprotein</keyword>
<keyword evidence="8 12" id="KW-0256">Endoplasmic reticulum</keyword>
<feature type="transmembrane region" description="Helical" evidence="12">
    <location>
        <begin position="697"/>
        <end position="719"/>
    </location>
</feature>
<keyword evidence="9 12" id="KW-1133">Transmembrane helix</keyword>
<dbReference type="PANTHER" id="PTHR12250:SF0">
    <property type="entry name" value="GPI ETHANOLAMINE PHOSPHATE TRANSFERASE 1"/>
    <property type="match status" value="1"/>
</dbReference>
<dbReference type="GO" id="GO:0005789">
    <property type="term" value="C:endoplasmic reticulum membrane"/>
    <property type="evidence" value="ECO:0007669"/>
    <property type="project" value="UniProtKB-SubCell"/>
</dbReference>
<dbReference type="Pfam" id="PF01663">
    <property type="entry name" value="Phosphodiest"/>
    <property type="match status" value="1"/>
</dbReference>
<proteinExistence type="inferred from homology"/>
<reference evidence="14 15" key="1">
    <citation type="submission" date="2019-08" db="EMBL/GenBank/DDBJ databases">
        <title>Whole genome of Aphis craccivora.</title>
        <authorList>
            <person name="Voronova N.V."/>
            <person name="Shulinski R.S."/>
            <person name="Bandarenka Y.V."/>
            <person name="Zhorov D.G."/>
            <person name="Warner D."/>
        </authorList>
    </citation>
    <scope>NUCLEOTIDE SEQUENCE [LARGE SCALE GENOMIC DNA]</scope>
    <source>
        <strain evidence="14">180601</strain>
        <tissue evidence="14">Whole Body</tissue>
    </source>
</reference>
<dbReference type="AlphaFoldDB" id="A0A6G0YRH6"/>
<dbReference type="UniPathway" id="UPA00196"/>
<keyword evidence="10 12" id="KW-0472">Membrane</keyword>
<dbReference type="Pfam" id="PF04987">
    <property type="entry name" value="PigN"/>
    <property type="match status" value="1"/>
</dbReference>
<keyword evidence="7 12" id="KW-0812">Transmembrane</keyword>
<feature type="transmembrane region" description="Helical" evidence="12">
    <location>
        <begin position="740"/>
        <end position="758"/>
    </location>
</feature>
<evidence type="ECO:0000256" key="4">
    <source>
        <dbReference type="ARBA" id="ARBA00020831"/>
    </source>
</evidence>
<dbReference type="Gene3D" id="3.40.720.10">
    <property type="entry name" value="Alkaline Phosphatase, subunit A"/>
    <property type="match status" value="1"/>
</dbReference>
<feature type="domain" description="GPI ethanolamine phosphate transferase 1 C-terminal" evidence="13">
    <location>
        <begin position="416"/>
        <end position="837"/>
    </location>
</feature>
<organism evidence="14 15">
    <name type="scientific">Aphis craccivora</name>
    <name type="common">Cowpea aphid</name>
    <dbReference type="NCBI Taxonomy" id="307492"/>
    <lineage>
        <taxon>Eukaryota</taxon>
        <taxon>Metazoa</taxon>
        <taxon>Ecdysozoa</taxon>
        <taxon>Arthropoda</taxon>
        <taxon>Hexapoda</taxon>
        <taxon>Insecta</taxon>
        <taxon>Pterygota</taxon>
        <taxon>Neoptera</taxon>
        <taxon>Paraneoptera</taxon>
        <taxon>Hemiptera</taxon>
        <taxon>Sternorrhyncha</taxon>
        <taxon>Aphidomorpha</taxon>
        <taxon>Aphidoidea</taxon>
        <taxon>Aphididae</taxon>
        <taxon>Aphidini</taxon>
        <taxon>Aphis</taxon>
        <taxon>Aphis</taxon>
    </lineage>
</organism>
<evidence type="ECO:0000256" key="2">
    <source>
        <dbReference type="ARBA" id="ARBA00004687"/>
    </source>
</evidence>
<protein>
    <recommendedName>
        <fullName evidence="4 12">GPI ethanolamine phosphate transferase 1</fullName>
        <ecNumber evidence="12">2.-.-.-</ecNumber>
    </recommendedName>
</protein>
<comment type="subcellular location">
    <subcellularLocation>
        <location evidence="1 12">Endoplasmic reticulum membrane</location>
        <topology evidence="1 12">Multi-pass membrane protein</topology>
    </subcellularLocation>
</comment>
<dbReference type="GO" id="GO:0051377">
    <property type="term" value="F:mannose-ethanolamine phosphotransferase activity"/>
    <property type="evidence" value="ECO:0007669"/>
    <property type="project" value="UniProtKB-UniRule"/>
</dbReference>
<dbReference type="InterPro" id="IPR007070">
    <property type="entry name" value="GPI_EtnP_transferase_1"/>
</dbReference>
<keyword evidence="5 12" id="KW-0337">GPI-anchor biosynthesis</keyword>
<comment type="similarity">
    <text evidence="3 12">Belongs to the PIGG/PIGN/PIGO family. PIGN subfamily.</text>
</comment>
<dbReference type="InterPro" id="IPR017852">
    <property type="entry name" value="GPI_EtnP_transferase_1_C"/>
</dbReference>
<feature type="transmembrane region" description="Helical" evidence="12">
    <location>
        <begin position="601"/>
        <end position="619"/>
    </location>
</feature>
<dbReference type="OrthoDB" id="2748310at2759"/>
<feature type="transmembrane region" description="Helical" evidence="12">
    <location>
        <begin position="778"/>
        <end position="801"/>
    </location>
</feature>
<evidence type="ECO:0000256" key="3">
    <source>
        <dbReference type="ARBA" id="ARBA00008400"/>
    </source>
</evidence>
<dbReference type="InterPro" id="IPR002591">
    <property type="entry name" value="Phosphodiest/P_Trfase"/>
</dbReference>
<accession>A0A6G0YRH6</accession>